<dbReference type="InterPro" id="IPR000182">
    <property type="entry name" value="GNAT_dom"/>
</dbReference>
<dbReference type="AlphaFoldDB" id="A0A9D1VRY8"/>
<dbReference type="Pfam" id="PF13420">
    <property type="entry name" value="Acetyltransf_4"/>
    <property type="match status" value="1"/>
</dbReference>
<dbReference type="CDD" id="cd04301">
    <property type="entry name" value="NAT_SF"/>
    <property type="match status" value="1"/>
</dbReference>
<evidence type="ECO:0000313" key="2">
    <source>
        <dbReference type="EMBL" id="HIX45302.1"/>
    </source>
</evidence>
<dbReference type="InterPro" id="IPR016181">
    <property type="entry name" value="Acyl_CoA_acyltransferase"/>
</dbReference>
<dbReference type="PANTHER" id="PTHR43072">
    <property type="entry name" value="N-ACETYLTRANSFERASE"/>
    <property type="match status" value="1"/>
</dbReference>
<evidence type="ECO:0000259" key="1">
    <source>
        <dbReference type="PROSITE" id="PS51186"/>
    </source>
</evidence>
<sequence length="160" mass="18021">MIRRVTLADAGSITAIYNDYITHSEISFETEPLSVEAMQQRIASIAQEYPYFVYEDADGIAGYCYAHAWKERAAYCHTWETTVYLAPGREGQGIGRQLMQHLIEACRSAGCHALIACITADNERSCALHRRLGFVQVSAFHEVGYKHGKWLGVVDYELLL</sequence>
<gene>
    <name evidence="2" type="ORF">H9982_03685</name>
</gene>
<dbReference type="SUPFAM" id="SSF55729">
    <property type="entry name" value="Acyl-CoA N-acyltransferases (Nat)"/>
    <property type="match status" value="1"/>
</dbReference>
<organism evidence="2 3">
    <name type="scientific">Candidatus Barnesiella excrementipullorum</name>
    <dbReference type="NCBI Taxonomy" id="2838479"/>
    <lineage>
        <taxon>Bacteria</taxon>
        <taxon>Pseudomonadati</taxon>
        <taxon>Bacteroidota</taxon>
        <taxon>Bacteroidia</taxon>
        <taxon>Bacteroidales</taxon>
        <taxon>Barnesiellaceae</taxon>
        <taxon>Barnesiella</taxon>
    </lineage>
</organism>
<dbReference type="Gene3D" id="3.40.630.30">
    <property type="match status" value="1"/>
</dbReference>
<dbReference type="Proteomes" id="UP000824246">
    <property type="component" value="Unassembled WGS sequence"/>
</dbReference>
<reference evidence="2" key="2">
    <citation type="submission" date="2021-04" db="EMBL/GenBank/DDBJ databases">
        <authorList>
            <person name="Gilroy R."/>
        </authorList>
    </citation>
    <scope>NUCLEOTIDE SEQUENCE</scope>
    <source>
        <strain evidence="2">ChiHjej12B11-16260</strain>
    </source>
</reference>
<dbReference type="PROSITE" id="PS51186">
    <property type="entry name" value="GNAT"/>
    <property type="match status" value="1"/>
</dbReference>
<proteinExistence type="predicted"/>
<name>A0A9D1VRY8_9BACT</name>
<dbReference type="PANTHER" id="PTHR43072:SF8">
    <property type="entry name" value="ACYLTRANSFERASE FABY-RELATED"/>
    <property type="match status" value="1"/>
</dbReference>
<feature type="domain" description="N-acetyltransferase" evidence="1">
    <location>
        <begin position="1"/>
        <end position="160"/>
    </location>
</feature>
<evidence type="ECO:0000313" key="3">
    <source>
        <dbReference type="Proteomes" id="UP000824246"/>
    </source>
</evidence>
<accession>A0A9D1VRY8</accession>
<dbReference type="EMBL" id="DXFB01000099">
    <property type="protein sequence ID" value="HIX45302.1"/>
    <property type="molecule type" value="Genomic_DNA"/>
</dbReference>
<comment type="caution">
    <text evidence="2">The sequence shown here is derived from an EMBL/GenBank/DDBJ whole genome shotgun (WGS) entry which is preliminary data.</text>
</comment>
<reference evidence="2" key="1">
    <citation type="journal article" date="2021" name="PeerJ">
        <title>Extensive microbial diversity within the chicken gut microbiome revealed by metagenomics and culture.</title>
        <authorList>
            <person name="Gilroy R."/>
            <person name="Ravi A."/>
            <person name="Getino M."/>
            <person name="Pursley I."/>
            <person name="Horton D.L."/>
            <person name="Alikhan N.F."/>
            <person name="Baker D."/>
            <person name="Gharbi K."/>
            <person name="Hall N."/>
            <person name="Watson M."/>
            <person name="Adriaenssens E.M."/>
            <person name="Foster-Nyarko E."/>
            <person name="Jarju S."/>
            <person name="Secka A."/>
            <person name="Antonio M."/>
            <person name="Oren A."/>
            <person name="Chaudhuri R.R."/>
            <person name="La Ragione R."/>
            <person name="Hildebrand F."/>
            <person name="Pallen M.J."/>
        </authorList>
    </citation>
    <scope>NUCLEOTIDE SEQUENCE</scope>
    <source>
        <strain evidence="2">ChiHjej12B11-16260</strain>
    </source>
</reference>
<dbReference type="GO" id="GO:0016747">
    <property type="term" value="F:acyltransferase activity, transferring groups other than amino-acyl groups"/>
    <property type="evidence" value="ECO:0007669"/>
    <property type="project" value="InterPro"/>
</dbReference>
<protein>
    <submittedName>
        <fullName evidence="2">GNAT family N-acetyltransferase</fullName>
    </submittedName>
</protein>